<reference evidence="2 3" key="1">
    <citation type="journal article" date="2015" name="Nature">
        <title>rRNA introns, odd ribosomes, and small enigmatic genomes across a large radiation of phyla.</title>
        <authorList>
            <person name="Brown C.T."/>
            <person name="Hug L.A."/>
            <person name="Thomas B.C."/>
            <person name="Sharon I."/>
            <person name="Castelle C.J."/>
            <person name="Singh A."/>
            <person name="Wilkins M.J."/>
            <person name="Williams K.H."/>
            <person name="Banfield J.F."/>
        </authorList>
    </citation>
    <scope>NUCLEOTIDE SEQUENCE [LARGE SCALE GENOMIC DNA]</scope>
</reference>
<evidence type="ECO:0000256" key="1">
    <source>
        <dbReference type="SAM" id="Phobius"/>
    </source>
</evidence>
<keyword evidence="1" id="KW-1133">Transmembrane helix</keyword>
<feature type="transmembrane region" description="Helical" evidence="1">
    <location>
        <begin position="92"/>
        <end position="110"/>
    </location>
</feature>
<proteinExistence type="predicted"/>
<accession>A0A0G0QVQ2</accession>
<name>A0A0G0QVQ2_9BACT</name>
<keyword evidence="1" id="KW-0812">Transmembrane</keyword>
<sequence>MKRLIWKTFLTVVFLLVGIHFVKDITQDILSLDTFLNKFGDINENITKFPEWLVWFYHWAMVNTFFGEILILLCIPKSYMRKKFEWKREEKIIVGTLLYIVVMFTVAYFLS</sequence>
<gene>
    <name evidence="2" type="ORF">UT34_C0002G0199</name>
</gene>
<dbReference type="EMBL" id="LBWK01000002">
    <property type="protein sequence ID" value="KKR05692.1"/>
    <property type="molecule type" value="Genomic_DNA"/>
</dbReference>
<organism evidence="2 3">
    <name type="scientific">candidate division WS6 bacterium GW2011_GWF2_39_15</name>
    <dbReference type="NCBI Taxonomy" id="1619100"/>
    <lineage>
        <taxon>Bacteria</taxon>
        <taxon>Candidatus Dojkabacteria</taxon>
    </lineage>
</organism>
<keyword evidence="1" id="KW-0472">Membrane</keyword>
<dbReference type="AlphaFoldDB" id="A0A0G0QVQ2"/>
<feature type="transmembrane region" description="Helical" evidence="1">
    <location>
        <begin position="56"/>
        <end position="80"/>
    </location>
</feature>
<dbReference type="Proteomes" id="UP000034799">
    <property type="component" value="Unassembled WGS sequence"/>
</dbReference>
<evidence type="ECO:0000313" key="2">
    <source>
        <dbReference type="EMBL" id="KKR05692.1"/>
    </source>
</evidence>
<protein>
    <submittedName>
        <fullName evidence="2">Uncharacterized protein</fullName>
    </submittedName>
</protein>
<dbReference type="STRING" id="1619100.UT34_C0002G0199"/>
<comment type="caution">
    <text evidence="2">The sequence shown here is derived from an EMBL/GenBank/DDBJ whole genome shotgun (WGS) entry which is preliminary data.</text>
</comment>
<evidence type="ECO:0000313" key="3">
    <source>
        <dbReference type="Proteomes" id="UP000034799"/>
    </source>
</evidence>